<dbReference type="InterPro" id="IPR018712">
    <property type="entry name" value="Tle1-like_cat"/>
</dbReference>
<sequence>MEAIRLARTFRRWLGLGPRVETTPQPTPRGRIDHVVLLDGTMSTLRPGHETNIGLIYKLLCEVAPTARLSLRYEAGVQWESWGDTLNVIEGRGINRQIQRAYGFIASRYRPGDRIFLFGYSRGAYAARSLAGVIDTVGLLRAKHATERNVRLAYRYYRVWDAGRDPAEAPARGLAAFRRLYCHERVPIEMVGVFDTVKALGFRAPFLWRLTEGRHLFHNHALGPSIRHGYHALALDETREAFAPVLWESWAGWPGEEVVQMWFRGAHGDIGGQLGGFHAARPLSNIPLVWMLEKAAGCDLPLPRGWRARFPTDPDAPAVGVNRGWGRLFLARRRRVVGRDPSEQIHPSARGRKVAAVILNQPWLEMAEPAASG</sequence>
<evidence type="ECO:0000313" key="3">
    <source>
        <dbReference type="Proteomes" id="UP000199328"/>
    </source>
</evidence>
<dbReference type="STRING" id="990712.SAMN05216257_102432"/>
<organism evidence="2 3">
    <name type="scientific">Meinhardsimonia xiamenensis</name>
    <dbReference type="NCBI Taxonomy" id="990712"/>
    <lineage>
        <taxon>Bacteria</taxon>
        <taxon>Pseudomonadati</taxon>
        <taxon>Pseudomonadota</taxon>
        <taxon>Alphaproteobacteria</taxon>
        <taxon>Rhodobacterales</taxon>
        <taxon>Paracoccaceae</taxon>
        <taxon>Meinhardsimonia</taxon>
    </lineage>
</organism>
<dbReference type="PANTHER" id="PTHR33840">
    <property type="match status" value="1"/>
</dbReference>
<name>A0A1G9B743_9RHOB</name>
<protein>
    <submittedName>
        <fullName evidence="2">Uncharacterized alpha/beta hydrolase domain</fullName>
    </submittedName>
</protein>
<reference evidence="3" key="1">
    <citation type="submission" date="2016-10" db="EMBL/GenBank/DDBJ databases">
        <authorList>
            <person name="Varghese N."/>
            <person name="Submissions S."/>
        </authorList>
    </citation>
    <scope>NUCLEOTIDE SEQUENCE [LARGE SCALE GENOMIC DNA]</scope>
    <source>
        <strain evidence="3">CGMCC 1.10789</strain>
    </source>
</reference>
<dbReference type="PANTHER" id="PTHR33840:SF1">
    <property type="entry name" value="TLE1 PHOSPHOLIPASE DOMAIN-CONTAINING PROTEIN"/>
    <property type="match status" value="1"/>
</dbReference>
<dbReference type="GO" id="GO:0016787">
    <property type="term" value="F:hydrolase activity"/>
    <property type="evidence" value="ECO:0007669"/>
    <property type="project" value="UniProtKB-KW"/>
</dbReference>
<dbReference type="RefSeq" id="WP_425412083.1">
    <property type="nucleotide sequence ID" value="NZ_FNFV01000002.1"/>
</dbReference>
<feature type="domain" description="T6SS Phospholipase effector Tle1-like catalytic" evidence="1">
    <location>
        <begin position="35"/>
        <end position="293"/>
    </location>
</feature>
<dbReference type="Proteomes" id="UP000199328">
    <property type="component" value="Unassembled WGS sequence"/>
</dbReference>
<dbReference type="AlphaFoldDB" id="A0A1G9B743"/>
<keyword evidence="2" id="KW-0378">Hydrolase</keyword>
<dbReference type="EMBL" id="FNFV01000002">
    <property type="protein sequence ID" value="SDK35376.1"/>
    <property type="molecule type" value="Genomic_DNA"/>
</dbReference>
<evidence type="ECO:0000313" key="2">
    <source>
        <dbReference type="EMBL" id="SDK35376.1"/>
    </source>
</evidence>
<dbReference type="Pfam" id="PF09994">
    <property type="entry name" value="T6SS_Tle1-like_cat"/>
    <property type="match status" value="1"/>
</dbReference>
<dbReference type="SUPFAM" id="SSF53474">
    <property type="entry name" value="alpha/beta-Hydrolases"/>
    <property type="match status" value="1"/>
</dbReference>
<evidence type="ECO:0000259" key="1">
    <source>
        <dbReference type="Pfam" id="PF09994"/>
    </source>
</evidence>
<accession>A0A1G9B743</accession>
<keyword evidence="3" id="KW-1185">Reference proteome</keyword>
<proteinExistence type="predicted"/>
<gene>
    <name evidence="2" type="ORF">SAMN05216257_102432</name>
</gene>
<dbReference type="InterPro" id="IPR029058">
    <property type="entry name" value="AB_hydrolase_fold"/>
</dbReference>